<proteinExistence type="predicted"/>
<reference evidence="2 3" key="1">
    <citation type="submission" date="2019-12" db="EMBL/GenBank/DDBJ databases">
        <title>Chitinophaga sp. strain ysch24 (GDMCC 1.1355), whole genome shotgun sequence.</title>
        <authorList>
            <person name="Zhang X."/>
        </authorList>
    </citation>
    <scope>NUCLEOTIDE SEQUENCE [LARGE SCALE GENOMIC DNA]</scope>
    <source>
        <strain evidence="3">ysch24</strain>
    </source>
</reference>
<gene>
    <name evidence="2" type="ORF">GO493_13740</name>
</gene>
<dbReference type="PANTHER" id="PTHR43283:SF18">
    <property type="match status" value="1"/>
</dbReference>
<protein>
    <submittedName>
        <fullName evidence="2">Serine hydrolase</fullName>
    </submittedName>
</protein>
<name>A0A7K1U4P2_9BACT</name>
<evidence type="ECO:0000313" key="2">
    <source>
        <dbReference type="EMBL" id="MVT09327.1"/>
    </source>
</evidence>
<dbReference type="RefSeq" id="WP_157306755.1">
    <property type="nucleotide sequence ID" value="NZ_WRXN01000005.1"/>
</dbReference>
<accession>A0A7K1U4P2</accession>
<evidence type="ECO:0000259" key="1">
    <source>
        <dbReference type="Pfam" id="PF00144"/>
    </source>
</evidence>
<dbReference type="SUPFAM" id="SSF56601">
    <property type="entry name" value="beta-lactamase/transpeptidase-like"/>
    <property type="match status" value="1"/>
</dbReference>
<dbReference type="InterPro" id="IPR012338">
    <property type="entry name" value="Beta-lactam/transpept-like"/>
</dbReference>
<dbReference type="InterPro" id="IPR001466">
    <property type="entry name" value="Beta-lactam-related"/>
</dbReference>
<organism evidence="2 3">
    <name type="scientific">Chitinophaga tropicalis</name>
    <dbReference type="NCBI Taxonomy" id="2683588"/>
    <lineage>
        <taxon>Bacteria</taxon>
        <taxon>Pseudomonadati</taxon>
        <taxon>Bacteroidota</taxon>
        <taxon>Chitinophagia</taxon>
        <taxon>Chitinophagales</taxon>
        <taxon>Chitinophagaceae</taxon>
        <taxon>Chitinophaga</taxon>
    </lineage>
</organism>
<dbReference type="PANTHER" id="PTHR43283">
    <property type="entry name" value="BETA-LACTAMASE-RELATED"/>
    <property type="match status" value="1"/>
</dbReference>
<dbReference type="Pfam" id="PF00144">
    <property type="entry name" value="Beta-lactamase"/>
    <property type="match status" value="1"/>
</dbReference>
<dbReference type="GO" id="GO:0016787">
    <property type="term" value="F:hydrolase activity"/>
    <property type="evidence" value="ECO:0007669"/>
    <property type="project" value="UniProtKB-KW"/>
</dbReference>
<keyword evidence="2" id="KW-0378">Hydrolase</keyword>
<dbReference type="Proteomes" id="UP000461730">
    <property type="component" value="Unassembled WGS sequence"/>
</dbReference>
<feature type="domain" description="Beta-lactamase-related" evidence="1">
    <location>
        <begin position="40"/>
        <end position="327"/>
    </location>
</feature>
<comment type="caution">
    <text evidence="2">The sequence shown here is derived from an EMBL/GenBank/DDBJ whole genome shotgun (WGS) entry which is preliminary data.</text>
</comment>
<sequence>MRRILIFLYGILVFPLVMHAGNIPPADTSLTDDEKIERWLFEHKVPALGIGVIRNGTLRQVSVYGELKSGSPAPFNTIFNVASLTKTVVCQLVLELVSTGQWDLDEPLYKYWTDPDVISDPRHEKLTARHVLTHSTGFVNWRWLHKTGKLTFDFEPGTRFQYSGEGYEYLKKALENKFNMPLTQLADSLLFKPLKMNDTHFSWADEVDETRFAVGHNEKGEPYPVEKYTRVSAADDLLTTIADYGKLSLAAMQGTGLSRKVYREMLEHQLKIKTDKYVGLGWMLYDNLGNGEYALSHGGSDNGCRTMVFLLPKSGRGLIIMTNSDNGMKIIPELLKYYLGEAGEKLYEIEMSKE</sequence>
<dbReference type="InterPro" id="IPR050789">
    <property type="entry name" value="Diverse_Enzym_Activities"/>
</dbReference>
<dbReference type="AlphaFoldDB" id="A0A7K1U4P2"/>
<dbReference type="EMBL" id="WRXN01000005">
    <property type="protein sequence ID" value="MVT09327.1"/>
    <property type="molecule type" value="Genomic_DNA"/>
</dbReference>
<dbReference type="Gene3D" id="3.40.710.10">
    <property type="entry name" value="DD-peptidase/beta-lactamase superfamily"/>
    <property type="match status" value="1"/>
</dbReference>
<evidence type="ECO:0000313" key="3">
    <source>
        <dbReference type="Proteomes" id="UP000461730"/>
    </source>
</evidence>
<keyword evidence="3" id="KW-1185">Reference proteome</keyword>